<dbReference type="PANTHER" id="PTHR48249:SF3">
    <property type="entry name" value="MEDIATOR OF RNA POLYMERASE II TRANSCRIPTION SUBUNIT 13"/>
    <property type="match status" value="1"/>
</dbReference>
<keyword evidence="8 11" id="KW-0539">Nucleus</keyword>
<evidence type="ECO:0000256" key="6">
    <source>
        <dbReference type="ARBA" id="ARBA00023159"/>
    </source>
</evidence>
<feature type="region of interest" description="Disordered" evidence="12">
    <location>
        <begin position="431"/>
        <end position="461"/>
    </location>
</feature>
<dbReference type="STRING" id="717646.M2NK78"/>
<evidence type="ECO:0000256" key="2">
    <source>
        <dbReference type="ARBA" id="ARBA00009354"/>
    </source>
</evidence>
<comment type="similarity">
    <text evidence="2 11">Belongs to the Mediator complex subunit 13 family.</text>
</comment>
<dbReference type="Proteomes" id="UP000011761">
    <property type="component" value="Unassembled WGS sequence"/>
</dbReference>
<keyword evidence="5 11" id="KW-0805">Transcription regulation</keyword>
<feature type="compositionally biased region" description="Basic and acidic residues" evidence="12">
    <location>
        <begin position="445"/>
        <end position="461"/>
    </location>
</feature>
<accession>M2NK78</accession>
<evidence type="ECO:0000313" key="17">
    <source>
        <dbReference type="Proteomes" id="UP000011761"/>
    </source>
</evidence>
<feature type="compositionally biased region" description="Polar residues" evidence="12">
    <location>
        <begin position="1239"/>
        <end position="1249"/>
    </location>
</feature>
<dbReference type="InterPro" id="IPR021643">
    <property type="entry name" value="Mediator_Med13_N"/>
</dbReference>
<dbReference type="Pfam" id="PF06333">
    <property type="entry name" value="Med13_C"/>
    <property type="match status" value="1"/>
</dbReference>
<dbReference type="HOGENOM" id="CLU_002210_1_0_1"/>
<comment type="function">
    <text evidence="9 11">Component of the SRB8-11 complex. The SRB8-11 complex is a regulatory module of the Mediator complex which is itself involved in regulation of basal and activated RNA polymerase II-dependent transcription. The SRB8-11 complex may be involved in the transcriptional repression of a subset of genes regulated by Mediator. It may inhibit the association of the Mediator complex with RNA polymerase II to form the holoenzyme complex.</text>
</comment>
<keyword evidence="17" id="KW-1185">Reference proteome</keyword>
<dbReference type="InterPro" id="IPR051139">
    <property type="entry name" value="Mediator_complx_sub13"/>
</dbReference>
<evidence type="ECO:0000259" key="15">
    <source>
        <dbReference type="Pfam" id="PF18296"/>
    </source>
</evidence>
<dbReference type="Pfam" id="PF11597">
    <property type="entry name" value="Med13_N"/>
    <property type="match status" value="1"/>
</dbReference>
<comment type="subcellular location">
    <subcellularLocation>
        <location evidence="1 11">Nucleus</location>
    </subcellularLocation>
</comment>
<evidence type="ECO:0000256" key="4">
    <source>
        <dbReference type="ARBA" id="ARBA00022491"/>
    </source>
</evidence>
<dbReference type="EMBL" id="KB445551">
    <property type="protein sequence ID" value="EMC99515.1"/>
    <property type="molecule type" value="Genomic_DNA"/>
</dbReference>
<evidence type="ECO:0000256" key="11">
    <source>
        <dbReference type="RuleBase" id="RU364134"/>
    </source>
</evidence>
<feature type="region of interest" description="Disordered" evidence="12">
    <location>
        <begin position="816"/>
        <end position="838"/>
    </location>
</feature>
<organism evidence="16 17">
    <name type="scientific">Baudoinia panamericana (strain UAMH 10762)</name>
    <name type="common">Angels' share fungus</name>
    <name type="synonym">Baudoinia compniacensis (strain UAMH 10762)</name>
    <dbReference type="NCBI Taxonomy" id="717646"/>
    <lineage>
        <taxon>Eukaryota</taxon>
        <taxon>Fungi</taxon>
        <taxon>Dikarya</taxon>
        <taxon>Ascomycota</taxon>
        <taxon>Pezizomycotina</taxon>
        <taxon>Dothideomycetes</taxon>
        <taxon>Dothideomycetidae</taxon>
        <taxon>Mycosphaerellales</taxon>
        <taxon>Teratosphaeriaceae</taxon>
        <taxon>Baudoinia</taxon>
    </lineage>
</organism>
<feature type="domain" description="Mediator complex subunit Med13 N-terminal" evidence="14">
    <location>
        <begin position="1"/>
        <end position="250"/>
    </location>
</feature>
<feature type="region of interest" description="Disordered" evidence="12">
    <location>
        <begin position="337"/>
        <end position="366"/>
    </location>
</feature>
<dbReference type="GO" id="GO:0045944">
    <property type="term" value="P:positive regulation of transcription by RNA polymerase II"/>
    <property type="evidence" value="ECO:0007669"/>
    <property type="project" value="TreeGrafter"/>
</dbReference>
<keyword evidence="4 11" id="KW-0678">Repressor</keyword>
<dbReference type="GO" id="GO:0016592">
    <property type="term" value="C:mediator complex"/>
    <property type="evidence" value="ECO:0007669"/>
    <property type="project" value="InterPro"/>
</dbReference>
<evidence type="ECO:0000256" key="1">
    <source>
        <dbReference type="ARBA" id="ARBA00004123"/>
    </source>
</evidence>
<evidence type="ECO:0000259" key="14">
    <source>
        <dbReference type="Pfam" id="PF11597"/>
    </source>
</evidence>
<evidence type="ECO:0000256" key="8">
    <source>
        <dbReference type="ARBA" id="ARBA00023242"/>
    </source>
</evidence>
<dbReference type="InterPro" id="IPR009401">
    <property type="entry name" value="Med13_C"/>
</dbReference>
<evidence type="ECO:0000313" key="16">
    <source>
        <dbReference type="EMBL" id="EMC99515.1"/>
    </source>
</evidence>
<feature type="region of interest" description="Disordered" evidence="12">
    <location>
        <begin position="1235"/>
        <end position="1274"/>
    </location>
</feature>
<dbReference type="RefSeq" id="XP_007673198.1">
    <property type="nucleotide sequence ID" value="XM_007675008.1"/>
</dbReference>
<evidence type="ECO:0000256" key="9">
    <source>
        <dbReference type="ARBA" id="ARBA00025661"/>
    </source>
</evidence>
<dbReference type="InterPro" id="IPR041285">
    <property type="entry name" value="MID_MedPIWI"/>
</dbReference>
<feature type="compositionally biased region" description="Low complexity" evidence="12">
    <location>
        <begin position="492"/>
        <end position="503"/>
    </location>
</feature>
<evidence type="ECO:0000256" key="12">
    <source>
        <dbReference type="SAM" id="MobiDB-lite"/>
    </source>
</evidence>
<gene>
    <name evidence="16" type="ORF">BAUCODRAFT_339427</name>
</gene>
<dbReference type="GO" id="GO:0003713">
    <property type="term" value="F:transcription coactivator activity"/>
    <property type="evidence" value="ECO:0007669"/>
    <property type="project" value="TreeGrafter"/>
</dbReference>
<evidence type="ECO:0000256" key="10">
    <source>
        <dbReference type="ARBA" id="ARBA00032008"/>
    </source>
</evidence>
<proteinExistence type="inferred from homology"/>
<keyword evidence="7 11" id="KW-0804">Transcription</keyword>
<evidence type="ECO:0000259" key="13">
    <source>
        <dbReference type="Pfam" id="PF06333"/>
    </source>
</evidence>
<feature type="region of interest" description="Disordered" evidence="12">
    <location>
        <begin position="387"/>
        <end position="411"/>
    </location>
</feature>
<evidence type="ECO:0000256" key="3">
    <source>
        <dbReference type="ARBA" id="ARBA00019618"/>
    </source>
</evidence>
<dbReference type="eggNOG" id="KOG3600">
    <property type="taxonomic scope" value="Eukaryota"/>
</dbReference>
<feature type="compositionally biased region" description="Acidic residues" evidence="12">
    <location>
        <begin position="431"/>
        <end position="444"/>
    </location>
</feature>
<sequence>MDFFKSCKTNVQRIDELWKTTFTKYNWAGEQQNLEELVLELHEQGVLCAAVSLELWLFGLPGAQRTNSARNEGLQFHEFGTLEDSPGLCAADGSSVRGVLLAAIEVAIAARLARTQLTLRVGPWTWLLRHRSDAEFAEGCCLVLRIETRLTDLGSLYITTTTRPTRLATLSGRDPVNAALLIAPGGQIVSLTSAASASATLLDGARWHEIVTAGLRRDGLSVASGERWVRVQTAPLEDTFTWPESLCFVMLNSPSQAPELTPHDWRHYFDRFEEDDGFKHPLAVAEDWFNAAEDQGVPGVDNPPQTTTGVEGAAALNENLIAENALVTSPPFNQRTADQQAAMSGIYPTPPDGFLPGQASQQPVSDPVTANISHGDMEAVATDLQMTSVEQQHERRQQTSSTDLSSVHRHASDDLFGDMGGEMDFGGDEVGDADFDFFNEDGNDADDRQAGSETHAEGVPVEHMREDTSPIAANPNFPMDAESYALNVEQPSTDTEASAAGSGATPGGNVEAHSFTAEPVQPHAGRDALVGRPLSPFGIKERLLPPPVPASMQFNTPLQRSGLRRSGIFDPMPFKESLELGGPFASQYGRVASGRDYVIKQRSQFDITLPPRRKRSDLNLRAEAATDSSDEYSDSDSENDLYESASSVSDENLPPKAPWSTKKRKREDYEAVLSDGTVTAGLDWTLRQAGPAAASGEVMRSMLDRLVGARAGADVWLSSSRMDSTVPDDMLPPIQDVLQLTKMDLIYTAQLVSEQAVSCSPSIVRSLDILPTDHKRELAVQSAVREVTEETIRDLVTGIAPCEIAEIALIREPLNKNMPAASNPRPGQPRPPQRANTTELGPDIAAILPPYVRVQRGNDAYEMLPPALDFWETLSLAPVNGQKDVRAYCIFPLNEDLQRLAEGFIADLGTAYEGCKLGTHAHIRNVSEENELDDYEDGLAPVELTDDDTLVGAIKAYAAVSVNLGKFLASVASLETDRTIVVYLINPFQHPRAARYICACFWLLCKAYRDNVPKNQRSQQQSDVAFQLLPIELIACPDGMVMLDAKQLANIAREVYDRCPPTTNSGAEAKAALPNYAAPFVELACPPPKRIGFQLVAEPPGDLLHEGSALHLAYAVSADGKWMTVAWTDSSGRNQSNSSFCLCGRTFANVLVDIWERTRGIMAAREATWRVFVVTDGPIDDSISRCWRQTVQSPRKQAFSVTLLSAKLDMGLQLTPHFLTTGDTTGTVAATTTGFLTPGSTPQAALTTVSPEAATHAAPPTPAPSDAAVASAEPDPDAHFVDLADETWAVVFSQPNFLPSSPVSTTPTPSVNGLAQGALFKRGEAGLDGVGVPGDHLPSLGVTLLWTVQVRPSGSVDEGGAKQAEMALREMLKLYRHLSVLTRARGLGDDGVGGSGDGNGNADACVPFHLVAARRGAAALDGLYG</sequence>
<feature type="region of interest" description="Disordered" evidence="12">
    <location>
        <begin position="618"/>
        <end position="666"/>
    </location>
</feature>
<dbReference type="OMA" id="DRCTLFG"/>
<reference evidence="16 17" key="1">
    <citation type="journal article" date="2012" name="PLoS Pathog.">
        <title>Diverse lifestyles and strategies of plant pathogenesis encoded in the genomes of eighteen Dothideomycetes fungi.</title>
        <authorList>
            <person name="Ohm R.A."/>
            <person name="Feau N."/>
            <person name="Henrissat B."/>
            <person name="Schoch C.L."/>
            <person name="Horwitz B.A."/>
            <person name="Barry K.W."/>
            <person name="Condon B.J."/>
            <person name="Copeland A.C."/>
            <person name="Dhillon B."/>
            <person name="Glaser F."/>
            <person name="Hesse C.N."/>
            <person name="Kosti I."/>
            <person name="LaButti K."/>
            <person name="Lindquist E.A."/>
            <person name="Lucas S."/>
            <person name="Salamov A.A."/>
            <person name="Bradshaw R.E."/>
            <person name="Ciuffetti L."/>
            <person name="Hamelin R.C."/>
            <person name="Kema G.H.J."/>
            <person name="Lawrence C."/>
            <person name="Scott J.A."/>
            <person name="Spatafora J.W."/>
            <person name="Turgeon B.G."/>
            <person name="de Wit P.J.G.M."/>
            <person name="Zhong S."/>
            <person name="Goodwin S.B."/>
            <person name="Grigoriev I.V."/>
        </authorList>
    </citation>
    <scope>NUCLEOTIDE SEQUENCE [LARGE SCALE GENOMIC DNA]</scope>
    <source>
        <strain evidence="16 17">UAMH 10762</strain>
    </source>
</reference>
<feature type="region of interest" description="Disordered" evidence="12">
    <location>
        <begin position="490"/>
        <end position="512"/>
    </location>
</feature>
<keyword evidence="6 11" id="KW-0010">Activator</keyword>
<protein>
    <recommendedName>
        <fullName evidence="3 11">Mediator of RNA polymerase II transcription subunit 13</fullName>
    </recommendedName>
    <alternativeName>
        <fullName evidence="10 11">Mediator complex subunit 13</fullName>
    </alternativeName>
</protein>
<comment type="subunit">
    <text evidence="11">Component of the SRB8-11 complex, which itself associates with the Mediator complex.</text>
</comment>
<dbReference type="OrthoDB" id="103819at2759"/>
<dbReference type="KEGG" id="bcom:BAUCODRAFT_339427"/>
<evidence type="ECO:0000256" key="5">
    <source>
        <dbReference type="ARBA" id="ARBA00023015"/>
    </source>
</evidence>
<feature type="compositionally biased region" description="Low complexity" evidence="12">
    <location>
        <begin position="1250"/>
        <end position="1273"/>
    </location>
</feature>
<evidence type="ECO:0000256" key="7">
    <source>
        <dbReference type="ARBA" id="ARBA00023163"/>
    </source>
</evidence>
<dbReference type="Pfam" id="PF18296">
    <property type="entry name" value="MID_MedPIWI"/>
    <property type="match status" value="1"/>
</dbReference>
<feature type="domain" description="Mediator complex subunit Med13 C-terminal" evidence="13">
    <location>
        <begin position="1078"/>
        <end position="1413"/>
    </location>
</feature>
<dbReference type="GeneID" id="19112275"/>
<dbReference type="PANTHER" id="PTHR48249">
    <property type="entry name" value="MEDIATOR OF RNA POLYMERASE II TRANSCRIPTION SUBUNIT 13"/>
    <property type="match status" value="1"/>
</dbReference>
<feature type="domain" description="MID" evidence="15">
    <location>
        <begin position="883"/>
        <end position="1061"/>
    </location>
</feature>
<name>M2NK78_BAUPA</name>
<feature type="compositionally biased region" description="Acidic residues" evidence="12">
    <location>
        <begin position="628"/>
        <end position="641"/>
    </location>
</feature>